<dbReference type="eggNOG" id="COG3440">
    <property type="taxonomic scope" value="Bacteria"/>
</dbReference>
<dbReference type="InterPro" id="IPR003615">
    <property type="entry name" value="HNH_nuc"/>
</dbReference>
<dbReference type="KEGG" id="sfi:SFUL_1811"/>
<dbReference type="Proteomes" id="UP000013304">
    <property type="component" value="Chromosome"/>
</dbReference>
<dbReference type="Pfam" id="PF13391">
    <property type="entry name" value="HNH_2"/>
    <property type="match status" value="1"/>
</dbReference>
<dbReference type="PATRIC" id="fig|1303692.3.peg.1830"/>
<keyword evidence="2" id="KW-0378">Hydrolase</keyword>
<keyword evidence="2" id="KW-0540">Nuclease</keyword>
<proteinExistence type="predicted"/>
<gene>
    <name evidence="2" type="ORF">SFUL_1811</name>
</gene>
<evidence type="ECO:0000313" key="2">
    <source>
        <dbReference type="EMBL" id="AGK76779.1"/>
    </source>
</evidence>
<protein>
    <submittedName>
        <fullName evidence="2">Putative restriction endonuclease</fullName>
    </submittedName>
</protein>
<dbReference type="EMBL" id="CP005080">
    <property type="protein sequence ID" value="AGK76779.1"/>
    <property type="molecule type" value="Genomic_DNA"/>
</dbReference>
<dbReference type="GO" id="GO:0004519">
    <property type="term" value="F:endonuclease activity"/>
    <property type="evidence" value="ECO:0007669"/>
    <property type="project" value="UniProtKB-KW"/>
</dbReference>
<keyword evidence="2" id="KW-0255">Endonuclease</keyword>
<sequence length="355" mass="38785">MGGRPMLFSARPASLGGSRIVSGCSYAPGMTEAEIAAPRAQGGAWSFLIAGEERQFQGNTGYDDIIEESYSYDSTVGNYRRVSVGDLVVVRSGREALGVGYVEALQVLPDQEKLRSRCPYCRSTGFKERTKESPRFRCSPCGNAFEQPTVETLRVTAFRAHYGGTWQPLEGCLDKAQLNELSLSRSDQQSIKAMDRARTLKAIASRGVRLPRQREVLDRGGHRPPELPGGRRRTTAAIRRGQDGFRRALVRQYGLICAVTGAAPAEVLEAAHLRPFADTERHRVEEGLMLRSDVHRLFDSGLLAIDSDLVVRIAPSLAGHELYSSLAGAPLRIPGDSPIDRAAIADHHAATVATW</sequence>
<dbReference type="HOGENOM" id="CLU_055266_0_0_11"/>
<reference evidence="2 3" key="1">
    <citation type="submission" date="2013-04" db="EMBL/GenBank/DDBJ databases">
        <title>Complete genome sequence of Streptomyces fulvissimus.</title>
        <authorList>
            <person name="Myronovskyi M."/>
            <person name="Tokovenko B."/>
            <person name="Manderscheid N."/>
            <person name="Petzke L."/>
            <person name="Luzhetskyy A."/>
        </authorList>
    </citation>
    <scope>NUCLEOTIDE SEQUENCE [LARGE SCALE GENOMIC DNA]</scope>
    <source>
        <strain evidence="2 3">DSM 40593</strain>
    </source>
</reference>
<evidence type="ECO:0000259" key="1">
    <source>
        <dbReference type="Pfam" id="PF13391"/>
    </source>
</evidence>
<evidence type="ECO:0000313" key="3">
    <source>
        <dbReference type="Proteomes" id="UP000013304"/>
    </source>
</evidence>
<accession>N0CPA4</accession>
<name>N0CPA4_STRMI</name>
<organism evidence="2 3">
    <name type="scientific">Streptomyces microflavus DSM 40593</name>
    <dbReference type="NCBI Taxonomy" id="1303692"/>
    <lineage>
        <taxon>Bacteria</taxon>
        <taxon>Bacillati</taxon>
        <taxon>Actinomycetota</taxon>
        <taxon>Actinomycetes</taxon>
        <taxon>Kitasatosporales</taxon>
        <taxon>Streptomycetaceae</taxon>
        <taxon>Streptomyces</taxon>
    </lineage>
</organism>
<feature type="domain" description="HNH nuclease" evidence="1">
    <location>
        <begin position="257"/>
        <end position="306"/>
    </location>
</feature>
<dbReference type="AlphaFoldDB" id="N0CPA4"/>